<dbReference type="SUPFAM" id="SSF48557">
    <property type="entry name" value="L-aspartase-like"/>
    <property type="match status" value="1"/>
</dbReference>
<dbReference type="CDD" id="cd00332">
    <property type="entry name" value="PAL-HAL"/>
    <property type="match status" value="1"/>
</dbReference>
<dbReference type="Pfam" id="PF00221">
    <property type="entry name" value="Lyase_aromatic"/>
    <property type="match status" value="1"/>
</dbReference>
<comment type="caution">
    <text evidence="4">The sequence shown here is derived from an EMBL/GenBank/DDBJ whole genome shotgun (WGS) entry which is preliminary data.</text>
</comment>
<dbReference type="InterPro" id="IPR024083">
    <property type="entry name" value="Fumarase/histidase_N"/>
</dbReference>
<protein>
    <recommendedName>
        <fullName evidence="6">Phenylalanine ammonia-lyase</fullName>
    </recommendedName>
</protein>
<dbReference type="Gene3D" id="1.10.275.10">
    <property type="entry name" value="Fumarase/aspartase (N-terminal domain)"/>
    <property type="match status" value="1"/>
</dbReference>
<organism evidence="4 5">
    <name type="scientific">Sporothrix bragantina</name>
    <dbReference type="NCBI Taxonomy" id="671064"/>
    <lineage>
        <taxon>Eukaryota</taxon>
        <taxon>Fungi</taxon>
        <taxon>Dikarya</taxon>
        <taxon>Ascomycota</taxon>
        <taxon>Pezizomycotina</taxon>
        <taxon>Sordariomycetes</taxon>
        <taxon>Sordariomycetidae</taxon>
        <taxon>Ophiostomatales</taxon>
        <taxon>Ophiostomataceae</taxon>
        <taxon>Sporothrix</taxon>
    </lineage>
</organism>
<dbReference type="Gene3D" id="1.10.274.20">
    <property type="entry name" value="Phenylalanine ammonia-lyase 1, domain 3"/>
    <property type="match status" value="1"/>
</dbReference>
<dbReference type="InterPro" id="IPR001106">
    <property type="entry name" value="Aromatic_Lyase"/>
</dbReference>
<evidence type="ECO:0000256" key="2">
    <source>
        <dbReference type="RuleBase" id="RU003954"/>
    </source>
</evidence>
<feature type="compositionally biased region" description="Low complexity" evidence="3">
    <location>
        <begin position="698"/>
        <end position="713"/>
    </location>
</feature>
<gene>
    <name evidence="4" type="ORF">SBRCBS47491_007791</name>
</gene>
<name>A0ABP0CGD4_9PEZI</name>
<evidence type="ECO:0000313" key="5">
    <source>
        <dbReference type="Proteomes" id="UP001642406"/>
    </source>
</evidence>
<dbReference type="PROSITE" id="PS00488">
    <property type="entry name" value="PAL_HISTIDASE"/>
    <property type="match status" value="1"/>
</dbReference>
<evidence type="ECO:0000313" key="4">
    <source>
        <dbReference type="EMBL" id="CAK7231023.1"/>
    </source>
</evidence>
<comment type="similarity">
    <text evidence="1 2">Belongs to the PAL/histidase family.</text>
</comment>
<dbReference type="InterPro" id="IPR023144">
    <property type="entry name" value="Phe_NH3-lyase_shielding_dom_sf"/>
</dbReference>
<sequence length="764" mass="81436">MAFSNNSHLQTICKEWAAVRAAWTDGKAVSVTGGDLTIADVVAVALRGTSAQLSESRAVRARMTESVEFLASELAAGKVIYGVNTGFGGSADTRTQQFHRLQSALVQHLNVGILLPSDKGQAVPSVPTQGAANVDLLLRSHALPAAVVRATMLIRSNSLARGHSAVRIEVVESLLHLLSANVTPVVPLRGSISASGDLSPLSYVAGLLEGNPGVYARCEQRKDTGAATQYLSADNALHAMGLPPVQLQAKEGLGITNGTAPSAAAASLAVHMANQMAVWTQLLTAMGTEALAGTVGNYDAFISLSRPHQGQAEAASTILRFLQGSKLCPGHAAPSRVGLAQDRYALRTAPQWIGPQLEDLALATRQVTTELNATTDNPLIDVAGRAVHHGGNFQAMAVTSAMEKTMTALQNLGRLLYAQSSELVDNARNRGLPPNLSADDPSTSFLCKGFDVNMAAYQAELAYLARPVSGHVQVAEMTNQSVNSMALVAARYALEAGEVVGLMVATYLYVLCQALDLRCIQRAFREAATMGLREVVERIYDGPAPEGDHDGNDAVARVIAHTLDRWDELAHLDLEARSQTAVRDTIGTLLTEFTSTSTQPTTFPSTEQLIQYQKLAAECLAYVYDLIRTKFFLEAAPASFYLSPASRVVYDYVRLELQIPLHRGIDDHPTLVAEQKQKQATKGSGHVNGVANGVTNDTNGINGSNGVTNGNGVHVKDADAGSRGDRTRIIGTLASEIYVAVRDGRLFDRVVSFCEKAKPWAENQ</sequence>
<dbReference type="Proteomes" id="UP001642406">
    <property type="component" value="Unassembled WGS sequence"/>
</dbReference>
<dbReference type="InterPro" id="IPR005922">
    <property type="entry name" value="Phe_NH3-lyase"/>
</dbReference>
<evidence type="ECO:0000256" key="3">
    <source>
        <dbReference type="SAM" id="MobiDB-lite"/>
    </source>
</evidence>
<dbReference type="InterPro" id="IPR022313">
    <property type="entry name" value="Phe/His_NH3-lyase_AS"/>
</dbReference>
<feature type="region of interest" description="Disordered" evidence="3">
    <location>
        <begin position="696"/>
        <end position="719"/>
    </location>
</feature>
<keyword evidence="2" id="KW-0456">Lyase</keyword>
<dbReference type="InterPro" id="IPR008948">
    <property type="entry name" value="L-Aspartase-like"/>
</dbReference>
<evidence type="ECO:0000256" key="1">
    <source>
        <dbReference type="ARBA" id="ARBA00007238"/>
    </source>
</evidence>
<dbReference type="NCBIfam" id="TIGR01226">
    <property type="entry name" value="phe_am_lyase"/>
    <property type="match status" value="1"/>
</dbReference>
<proteinExistence type="inferred from homology"/>
<dbReference type="EMBL" id="CAWUHC010000091">
    <property type="protein sequence ID" value="CAK7231023.1"/>
    <property type="molecule type" value="Genomic_DNA"/>
</dbReference>
<dbReference type="PANTHER" id="PTHR10362">
    <property type="entry name" value="HISTIDINE AMMONIA-LYASE"/>
    <property type="match status" value="1"/>
</dbReference>
<dbReference type="Gene3D" id="1.20.200.10">
    <property type="entry name" value="Fumarase/aspartase (Central domain)"/>
    <property type="match status" value="1"/>
</dbReference>
<keyword evidence="5" id="KW-1185">Reference proteome</keyword>
<accession>A0ABP0CGD4</accession>
<evidence type="ECO:0008006" key="6">
    <source>
        <dbReference type="Google" id="ProtNLM"/>
    </source>
</evidence>
<reference evidence="4 5" key="1">
    <citation type="submission" date="2024-01" db="EMBL/GenBank/DDBJ databases">
        <authorList>
            <person name="Allen C."/>
            <person name="Tagirdzhanova G."/>
        </authorList>
    </citation>
    <scope>NUCLEOTIDE SEQUENCE [LARGE SCALE GENOMIC DNA]</scope>
</reference>